<dbReference type="CDD" id="cd03467">
    <property type="entry name" value="Rieske"/>
    <property type="match status" value="1"/>
</dbReference>
<dbReference type="GO" id="GO:0016705">
    <property type="term" value="F:oxidoreductase activity, acting on paired donors, with incorporation or reduction of molecular oxygen"/>
    <property type="evidence" value="ECO:0007669"/>
    <property type="project" value="UniProtKB-ARBA"/>
</dbReference>
<evidence type="ECO:0000256" key="5">
    <source>
        <dbReference type="SAM" id="MobiDB-lite"/>
    </source>
</evidence>
<dbReference type="EMBL" id="FWXV01000007">
    <property type="protein sequence ID" value="SMD21765.1"/>
    <property type="molecule type" value="Genomic_DNA"/>
</dbReference>
<keyword evidence="1" id="KW-0001">2Fe-2S</keyword>
<sequence length="147" mass="13991">MPDPTRRTVVCGLLAGLVAPVSLAACSSSTDTPPATPPASTGGGGTAGGGGTPLAKLADVPVGGGTIVNGGPGKVLLVRPTENEVRGFDPVCPHAGVTVSAPSGSTITCPGHGSVFNASNGDVQKGPATTGLTPVAVKINGDSIVTA</sequence>
<reference evidence="8 9" key="1">
    <citation type="submission" date="2017-04" db="EMBL/GenBank/DDBJ databases">
        <authorList>
            <person name="Afonso C.L."/>
            <person name="Miller P.J."/>
            <person name="Scott M.A."/>
            <person name="Spackman E."/>
            <person name="Goraichik I."/>
            <person name="Dimitrov K.M."/>
            <person name="Suarez D.L."/>
            <person name="Swayne D.E."/>
        </authorList>
    </citation>
    <scope>NUCLEOTIDE SEQUENCE [LARGE SCALE GENOMIC DNA]</scope>
    <source>
        <strain evidence="8 9">DSM 43828</strain>
    </source>
</reference>
<dbReference type="Proteomes" id="UP000192674">
    <property type="component" value="Unassembled WGS sequence"/>
</dbReference>
<evidence type="ECO:0000259" key="7">
    <source>
        <dbReference type="PROSITE" id="PS51296"/>
    </source>
</evidence>
<accession>A0A1W2FIA4</accession>
<dbReference type="PROSITE" id="PS51296">
    <property type="entry name" value="RIESKE"/>
    <property type="match status" value="1"/>
</dbReference>
<evidence type="ECO:0000256" key="4">
    <source>
        <dbReference type="ARBA" id="ARBA00023014"/>
    </source>
</evidence>
<keyword evidence="9" id="KW-1185">Reference proteome</keyword>
<feature type="signal peptide" evidence="6">
    <location>
        <begin position="1"/>
        <end position="24"/>
    </location>
</feature>
<protein>
    <submittedName>
        <fullName evidence="8">Ferredoxin subunit of nitrite reductase or a ring-hydroxylating dioxygenase</fullName>
    </submittedName>
</protein>
<dbReference type="InterPro" id="IPR036922">
    <property type="entry name" value="Rieske_2Fe-2S_sf"/>
</dbReference>
<evidence type="ECO:0000313" key="9">
    <source>
        <dbReference type="Proteomes" id="UP000192674"/>
    </source>
</evidence>
<dbReference type="Pfam" id="PF00355">
    <property type="entry name" value="Rieske"/>
    <property type="match status" value="1"/>
</dbReference>
<dbReference type="GO" id="GO:0046872">
    <property type="term" value="F:metal ion binding"/>
    <property type="evidence" value="ECO:0007669"/>
    <property type="project" value="UniProtKB-KW"/>
</dbReference>
<gene>
    <name evidence="8" type="ORF">SAMN05661093_07049</name>
</gene>
<feature type="domain" description="Rieske" evidence="7">
    <location>
        <begin position="52"/>
        <end position="146"/>
    </location>
</feature>
<feature type="chain" id="PRO_5011963974" evidence="6">
    <location>
        <begin position="25"/>
        <end position="147"/>
    </location>
</feature>
<keyword evidence="4" id="KW-0411">Iron-sulfur</keyword>
<dbReference type="RefSeq" id="WP_084430965.1">
    <property type="nucleotide sequence ID" value="NZ_FWXV01000007.1"/>
</dbReference>
<evidence type="ECO:0000256" key="1">
    <source>
        <dbReference type="ARBA" id="ARBA00022714"/>
    </source>
</evidence>
<name>A0A1W2FIA4_KIBAR</name>
<evidence type="ECO:0000256" key="2">
    <source>
        <dbReference type="ARBA" id="ARBA00022723"/>
    </source>
</evidence>
<keyword evidence="6" id="KW-0732">Signal</keyword>
<dbReference type="SUPFAM" id="SSF50022">
    <property type="entry name" value="ISP domain"/>
    <property type="match status" value="1"/>
</dbReference>
<evidence type="ECO:0000256" key="3">
    <source>
        <dbReference type="ARBA" id="ARBA00023004"/>
    </source>
</evidence>
<evidence type="ECO:0000313" key="8">
    <source>
        <dbReference type="EMBL" id="SMD21765.1"/>
    </source>
</evidence>
<evidence type="ECO:0000256" key="6">
    <source>
        <dbReference type="SAM" id="SignalP"/>
    </source>
</evidence>
<organism evidence="8 9">
    <name type="scientific">Kibdelosporangium aridum</name>
    <dbReference type="NCBI Taxonomy" id="2030"/>
    <lineage>
        <taxon>Bacteria</taxon>
        <taxon>Bacillati</taxon>
        <taxon>Actinomycetota</taxon>
        <taxon>Actinomycetes</taxon>
        <taxon>Pseudonocardiales</taxon>
        <taxon>Pseudonocardiaceae</taxon>
        <taxon>Kibdelosporangium</taxon>
    </lineage>
</organism>
<proteinExistence type="predicted"/>
<dbReference type="PROSITE" id="PS51257">
    <property type="entry name" value="PROKAR_LIPOPROTEIN"/>
    <property type="match status" value="1"/>
</dbReference>
<dbReference type="AlphaFoldDB" id="A0A1W2FIA4"/>
<dbReference type="GO" id="GO:0051213">
    <property type="term" value="F:dioxygenase activity"/>
    <property type="evidence" value="ECO:0007669"/>
    <property type="project" value="UniProtKB-KW"/>
</dbReference>
<feature type="compositionally biased region" description="Gly residues" evidence="5">
    <location>
        <begin position="41"/>
        <end position="52"/>
    </location>
</feature>
<feature type="region of interest" description="Disordered" evidence="5">
    <location>
        <begin position="26"/>
        <end position="53"/>
    </location>
</feature>
<keyword evidence="8" id="KW-0223">Dioxygenase</keyword>
<dbReference type="Gene3D" id="2.102.10.10">
    <property type="entry name" value="Rieske [2Fe-2S] iron-sulphur domain"/>
    <property type="match status" value="1"/>
</dbReference>
<keyword evidence="8" id="KW-0560">Oxidoreductase</keyword>
<dbReference type="InterPro" id="IPR017941">
    <property type="entry name" value="Rieske_2Fe-2S"/>
</dbReference>
<dbReference type="OrthoDB" id="25106at2"/>
<dbReference type="GO" id="GO:0051537">
    <property type="term" value="F:2 iron, 2 sulfur cluster binding"/>
    <property type="evidence" value="ECO:0007669"/>
    <property type="project" value="UniProtKB-KW"/>
</dbReference>
<dbReference type="GO" id="GO:0004497">
    <property type="term" value="F:monooxygenase activity"/>
    <property type="evidence" value="ECO:0007669"/>
    <property type="project" value="UniProtKB-ARBA"/>
</dbReference>
<keyword evidence="2" id="KW-0479">Metal-binding</keyword>
<keyword evidence="3" id="KW-0408">Iron</keyword>